<dbReference type="HOGENOM" id="CLU_2320412_0_0_1"/>
<keyword evidence="1" id="KW-1133">Transmembrane helix</keyword>
<reference evidence="3 4" key="1">
    <citation type="journal article" date="2012" name="Science">
        <title>The Paleozoic origin of enzymatic lignin decomposition reconstructed from 31 fungal genomes.</title>
        <authorList>
            <person name="Floudas D."/>
            <person name="Binder M."/>
            <person name="Riley R."/>
            <person name="Barry K."/>
            <person name="Blanchette R.A."/>
            <person name="Henrissat B."/>
            <person name="Martinez A.T."/>
            <person name="Otillar R."/>
            <person name="Spatafora J.W."/>
            <person name="Yadav J.S."/>
            <person name="Aerts A."/>
            <person name="Benoit I."/>
            <person name="Boyd A."/>
            <person name="Carlson A."/>
            <person name="Copeland A."/>
            <person name="Coutinho P.M."/>
            <person name="de Vries R.P."/>
            <person name="Ferreira P."/>
            <person name="Findley K."/>
            <person name="Foster B."/>
            <person name="Gaskell J."/>
            <person name="Glotzer D."/>
            <person name="Gorecki P."/>
            <person name="Heitman J."/>
            <person name="Hesse C."/>
            <person name="Hori C."/>
            <person name="Igarashi K."/>
            <person name="Jurgens J.A."/>
            <person name="Kallen N."/>
            <person name="Kersten P."/>
            <person name="Kohler A."/>
            <person name="Kuees U."/>
            <person name="Kumar T.K.A."/>
            <person name="Kuo A."/>
            <person name="LaButti K."/>
            <person name="Larrondo L.F."/>
            <person name="Lindquist E."/>
            <person name="Ling A."/>
            <person name="Lombard V."/>
            <person name="Lucas S."/>
            <person name="Lundell T."/>
            <person name="Martin R."/>
            <person name="McLaughlin D.J."/>
            <person name="Morgenstern I."/>
            <person name="Morin E."/>
            <person name="Murat C."/>
            <person name="Nagy L.G."/>
            <person name="Nolan M."/>
            <person name="Ohm R.A."/>
            <person name="Patyshakuliyeva A."/>
            <person name="Rokas A."/>
            <person name="Ruiz-Duenas F.J."/>
            <person name="Sabat G."/>
            <person name="Salamov A."/>
            <person name="Samejima M."/>
            <person name="Schmutz J."/>
            <person name="Slot J.C."/>
            <person name="St John F."/>
            <person name="Stenlid J."/>
            <person name="Sun H."/>
            <person name="Sun S."/>
            <person name="Syed K."/>
            <person name="Tsang A."/>
            <person name="Wiebenga A."/>
            <person name="Young D."/>
            <person name="Pisabarro A."/>
            <person name="Eastwood D.C."/>
            <person name="Martin F."/>
            <person name="Cullen D."/>
            <person name="Grigoriev I.V."/>
            <person name="Hibbett D.S."/>
        </authorList>
    </citation>
    <scope>NUCLEOTIDE SEQUENCE</scope>
    <source>
        <strain evidence="4">FP-58527</strain>
    </source>
</reference>
<dbReference type="Pfam" id="PF20151">
    <property type="entry name" value="DUF6533"/>
    <property type="match status" value="1"/>
</dbReference>
<accession>S8FYQ0</accession>
<gene>
    <name evidence="3" type="ORF">FOMPIDRAFT_1044642</name>
</gene>
<keyword evidence="1" id="KW-0472">Membrane</keyword>
<feature type="transmembrane region" description="Helical" evidence="1">
    <location>
        <begin position="54"/>
        <end position="77"/>
    </location>
</feature>
<dbReference type="InterPro" id="IPR045340">
    <property type="entry name" value="DUF6533"/>
</dbReference>
<dbReference type="InParanoid" id="S8FYQ0"/>
<feature type="domain" description="DUF6533" evidence="2">
    <location>
        <begin position="21"/>
        <end position="56"/>
    </location>
</feature>
<evidence type="ECO:0000313" key="4">
    <source>
        <dbReference type="Proteomes" id="UP000015241"/>
    </source>
</evidence>
<dbReference type="Proteomes" id="UP000015241">
    <property type="component" value="Unassembled WGS sequence"/>
</dbReference>
<keyword evidence="4" id="KW-1185">Reference proteome</keyword>
<keyword evidence="1" id="KW-0812">Transmembrane</keyword>
<protein>
    <recommendedName>
        <fullName evidence="2">DUF6533 domain-containing protein</fullName>
    </recommendedName>
</protein>
<evidence type="ECO:0000256" key="1">
    <source>
        <dbReference type="SAM" id="Phobius"/>
    </source>
</evidence>
<evidence type="ECO:0000259" key="2">
    <source>
        <dbReference type="Pfam" id="PF20151"/>
    </source>
</evidence>
<dbReference type="OrthoDB" id="2745134at2759"/>
<dbReference type="EMBL" id="KE504122">
    <property type="protein sequence ID" value="EPT06181.1"/>
    <property type="molecule type" value="Genomic_DNA"/>
</dbReference>
<organism evidence="3 4">
    <name type="scientific">Fomitopsis schrenkii</name>
    <name type="common">Brown rot fungus</name>
    <dbReference type="NCBI Taxonomy" id="2126942"/>
    <lineage>
        <taxon>Eukaryota</taxon>
        <taxon>Fungi</taxon>
        <taxon>Dikarya</taxon>
        <taxon>Basidiomycota</taxon>
        <taxon>Agaricomycotina</taxon>
        <taxon>Agaricomycetes</taxon>
        <taxon>Polyporales</taxon>
        <taxon>Fomitopsis</taxon>
    </lineage>
</organism>
<sequence>MSELGLTTVAVLYDAQELWSCFAAVCSLYVYERIITLDEDIELVWRRRWSGVTVLYGALHLSVVALLMTTLAGYFVVSCARSVTDATTFGPSLRLCKRA</sequence>
<name>S8FYQ0_FOMSC</name>
<evidence type="ECO:0000313" key="3">
    <source>
        <dbReference type="EMBL" id="EPT06181.1"/>
    </source>
</evidence>
<dbReference type="AlphaFoldDB" id="S8FYQ0"/>
<proteinExistence type="predicted"/>